<proteinExistence type="inferred from homology"/>
<keyword evidence="3" id="KW-1185">Reference proteome</keyword>
<dbReference type="SUPFAM" id="SSF55298">
    <property type="entry name" value="YjgF-like"/>
    <property type="match status" value="1"/>
</dbReference>
<reference evidence="2 3" key="1">
    <citation type="journal article" date="2019" name="Int. J. Syst. Evol. Microbiol.">
        <title>The Global Catalogue of Microorganisms (GCM) 10K type strain sequencing project: providing services to taxonomists for standard genome sequencing and annotation.</title>
        <authorList>
            <consortium name="The Broad Institute Genomics Platform"/>
            <consortium name="The Broad Institute Genome Sequencing Center for Infectious Disease"/>
            <person name="Wu L."/>
            <person name="Ma J."/>
        </authorList>
    </citation>
    <scope>NUCLEOTIDE SEQUENCE [LARGE SCALE GENOMIC DNA]</scope>
    <source>
        <strain evidence="2 3">JCM 15910</strain>
    </source>
</reference>
<protein>
    <submittedName>
        <fullName evidence="2">RidA family protein</fullName>
    </submittedName>
</protein>
<evidence type="ECO:0000313" key="2">
    <source>
        <dbReference type="EMBL" id="GAA0866122.1"/>
    </source>
</evidence>
<dbReference type="InterPro" id="IPR035959">
    <property type="entry name" value="RutC-like_sf"/>
</dbReference>
<dbReference type="PANTHER" id="PTHR11803:SF39">
    <property type="entry name" value="2-IMINOBUTANOATE_2-IMINOPROPANOATE DEAMINASE"/>
    <property type="match status" value="1"/>
</dbReference>
<evidence type="ECO:0000256" key="1">
    <source>
        <dbReference type="ARBA" id="ARBA00010552"/>
    </source>
</evidence>
<dbReference type="EMBL" id="BAAAFE010000009">
    <property type="protein sequence ID" value="GAA0866122.1"/>
    <property type="molecule type" value="Genomic_DNA"/>
</dbReference>
<name>A0ABN1M9W6_9SPHN</name>
<evidence type="ECO:0000313" key="3">
    <source>
        <dbReference type="Proteomes" id="UP001500738"/>
    </source>
</evidence>
<dbReference type="Proteomes" id="UP001500738">
    <property type="component" value="Unassembled WGS sequence"/>
</dbReference>
<sequence length="124" mass="12912">MTSGSTGPHYSPFTLGGGLIFVSGQLPLRPGRDTTLAAASFREQAAQALSNLRAVLASAGADLSQVVKTTVYLTDIADWDELDDVYGAFFGAARPARSVIATGPLHFGFRIEIEAIADPAKTAG</sequence>
<accession>A0ABN1M9W6</accession>
<gene>
    <name evidence="2" type="ORF">GCM10009115_27460</name>
</gene>
<dbReference type="InterPro" id="IPR019897">
    <property type="entry name" value="RidA_CS"/>
</dbReference>
<dbReference type="InterPro" id="IPR006175">
    <property type="entry name" value="YjgF/YER057c/UK114"/>
</dbReference>
<comment type="similarity">
    <text evidence="1">Belongs to the RutC family.</text>
</comment>
<dbReference type="RefSeq" id="WP_215354675.1">
    <property type="nucleotide sequence ID" value="NZ_BAAAFE010000009.1"/>
</dbReference>
<dbReference type="CDD" id="cd00448">
    <property type="entry name" value="YjgF_YER057c_UK114_family"/>
    <property type="match status" value="1"/>
</dbReference>
<dbReference type="PANTHER" id="PTHR11803">
    <property type="entry name" value="2-IMINOBUTANOATE/2-IMINOPROPANOATE DEAMINASE RIDA"/>
    <property type="match status" value="1"/>
</dbReference>
<dbReference type="PROSITE" id="PS01094">
    <property type="entry name" value="UPF0076"/>
    <property type="match status" value="1"/>
</dbReference>
<dbReference type="Gene3D" id="3.30.1330.40">
    <property type="entry name" value="RutC-like"/>
    <property type="match status" value="1"/>
</dbReference>
<comment type="caution">
    <text evidence="2">The sequence shown here is derived from an EMBL/GenBank/DDBJ whole genome shotgun (WGS) entry which is preliminary data.</text>
</comment>
<organism evidence="2 3">
    <name type="scientific">Sphingopyxis soli</name>
    <dbReference type="NCBI Taxonomy" id="592051"/>
    <lineage>
        <taxon>Bacteria</taxon>
        <taxon>Pseudomonadati</taxon>
        <taxon>Pseudomonadota</taxon>
        <taxon>Alphaproteobacteria</taxon>
        <taxon>Sphingomonadales</taxon>
        <taxon>Sphingomonadaceae</taxon>
        <taxon>Sphingopyxis</taxon>
    </lineage>
</organism>
<dbReference type="Pfam" id="PF01042">
    <property type="entry name" value="Ribonuc_L-PSP"/>
    <property type="match status" value="1"/>
</dbReference>